<dbReference type="RefSeq" id="XP_049142587.1">
    <property type="nucleotide sequence ID" value="XM_049285444.1"/>
</dbReference>
<sequence>MHPAPSCLPLAYIRHYGKRHCPRIYTVHFLFLPAFYEDCLQAGSKRATALADRKRRSEGGESTDGRPGGIQGGLLQPSLTNNDNLDNHTTTQPHRPASFRPSICAISTCRCAVPLREIPAFAVVGGGPRVIARAEPLGPLLAMSDCIVSYSRHWMLPIGCISVRYLLGPSQELDPNYLLGVLTRLSQSHVYGYTLTYHITVVDLTSF</sequence>
<accession>A0A9Q8SP47</accession>
<dbReference type="GeneID" id="73340454"/>
<evidence type="ECO:0000256" key="1">
    <source>
        <dbReference type="SAM" id="MobiDB-lite"/>
    </source>
</evidence>
<name>A0A9Q8SP47_9PEZI</name>
<dbReference type="Proteomes" id="UP000830671">
    <property type="component" value="Chromosome 3"/>
</dbReference>
<feature type="region of interest" description="Disordered" evidence="1">
    <location>
        <begin position="50"/>
        <end position="96"/>
    </location>
</feature>
<feature type="compositionally biased region" description="Low complexity" evidence="1">
    <location>
        <begin position="79"/>
        <end position="91"/>
    </location>
</feature>
<proteinExistence type="predicted"/>
<dbReference type="AlphaFoldDB" id="A0A9Q8SP47"/>
<evidence type="ECO:0000313" key="2">
    <source>
        <dbReference type="EMBL" id="UQC80959.1"/>
    </source>
</evidence>
<organism evidence="2 3">
    <name type="scientific">Colletotrichum lupini</name>
    <dbReference type="NCBI Taxonomy" id="145971"/>
    <lineage>
        <taxon>Eukaryota</taxon>
        <taxon>Fungi</taxon>
        <taxon>Dikarya</taxon>
        <taxon>Ascomycota</taxon>
        <taxon>Pezizomycotina</taxon>
        <taxon>Sordariomycetes</taxon>
        <taxon>Hypocreomycetidae</taxon>
        <taxon>Glomerellales</taxon>
        <taxon>Glomerellaceae</taxon>
        <taxon>Colletotrichum</taxon>
        <taxon>Colletotrichum acutatum species complex</taxon>
    </lineage>
</organism>
<reference evidence="2" key="1">
    <citation type="journal article" date="2021" name="Mol. Plant Microbe Interact.">
        <title>Complete Genome Sequence of the Plant-Pathogenic Fungus Colletotrichum lupini.</title>
        <authorList>
            <person name="Baroncelli R."/>
            <person name="Pensec F."/>
            <person name="Da Lio D."/>
            <person name="Boufleur T."/>
            <person name="Vicente I."/>
            <person name="Sarrocco S."/>
            <person name="Picot A."/>
            <person name="Baraldi E."/>
            <person name="Sukno S."/>
            <person name="Thon M."/>
            <person name="Le Floch G."/>
        </authorList>
    </citation>
    <scope>NUCLEOTIDE SEQUENCE</scope>
    <source>
        <strain evidence="2">IMI 504893</strain>
    </source>
</reference>
<dbReference type="EMBL" id="CP019475">
    <property type="protein sequence ID" value="UQC80959.1"/>
    <property type="molecule type" value="Genomic_DNA"/>
</dbReference>
<protein>
    <submittedName>
        <fullName evidence="2">Uncharacterized protein</fullName>
    </submittedName>
</protein>
<evidence type="ECO:0000313" key="3">
    <source>
        <dbReference type="Proteomes" id="UP000830671"/>
    </source>
</evidence>
<gene>
    <name evidence="2" type="ORF">CLUP02_06445</name>
</gene>
<keyword evidence="3" id="KW-1185">Reference proteome</keyword>
<dbReference type="KEGG" id="clup:CLUP02_06445"/>